<proteinExistence type="predicted"/>
<protein>
    <recommendedName>
        <fullName evidence="4">Transmembrane protein</fullName>
    </recommendedName>
</protein>
<comment type="caution">
    <text evidence="2">The sequence shown here is derived from an EMBL/GenBank/DDBJ whole genome shotgun (WGS) entry which is preliminary data.</text>
</comment>
<name>A0ABS7GTC5_9HYPH</name>
<dbReference type="EMBL" id="JAEUAK010000004">
    <property type="protein sequence ID" value="MBW9053151.1"/>
    <property type="molecule type" value="Genomic_DNA"/>
</dbReference>
<feature type="chain" id="PRO_5045482675" description="Transmembrane protein" evidence="1">
    <location>
        <begin position="20"/>
        <end position="80"/>
    </location>
</feature>
<accession>A0ABS7GTC5</accession>
<dbReference type="RefSeq" id="WP_220334585.1">
    <property type="nucleotide sequence ID" value="NZ_JAEUAK010000004.1"/>
</dbReference>
<evidence type="ECO:0000313" key="3">
    <source>
        <dbReference type="Proteomes" id="UP000717752"/>
    </source>
</evidence>
<keyword evidence="1" id="KW-0732">Signal</keyword>
<sequence length="80" mass="9496">MIRVVLALALAMPAGNAMAVDPRNPRVSEQNYQDCRRFPERCAGDDRNRNRRDYYRDNTRQGSGKYIYRGERRIWTDESR</sequence>
<dbReference type="Proteomes" id="UP000717752">
    <property type="component" value="Unassembled WGS sequence"/>
</dbReference>
<organism evidence="2 3">
    <name type="scientific">Rhizobium mesosinicum</name>
    <dbReference type="NCBI Taxonomy" id="335017"/>
    <lineage>
        <taxon>Bacteria</taxon>
        <taxon>Pseudomonadati</taxon>
        <taxon>Pseudomonadota</taxon>
        <taxon>Alphaproteobacteria</taxon>
        <taxon>Hyphomicrobiales</taxon>
        <taxon>Rhizobiaceae</taxon>
        <taxon>Rhizobium/Agrobacterium group</taxon>
        <taxon>Rhizobium</taxon>
    </lineage>
</organism>
<reference evidence="2 3" key="1">
    <citation type="journal article" date="2021" name="MBio">
        <title>Poor Competitiveness of Bradyrhizobium in Pigeon Pea Root Colonization in Indian Soils.</title>
        <authorList>
            <person name="Chalasani D."/>
            <person name="Basu A."/>
            <person name="Pullabhotla S.V.S.R.N."/>
            <person name="Jorrin B."/>
            <person name="Neal A.L."/>
            <person name="Poole P.S."/>
            <person name="Podile A.R."/>
            <person name="Tkacz A."/>
        </authorList>
    </citation>
    <scope>NUCLEOTIDE SEQUENCE [LARGE SCALE GENOMIC DNA]</scope>
    <source>
        <strain evidence="2 3">HU56</strain>
    </source>
</reference>
<keyword evidence="3" id="KW-1185">Reference proteome</keyword>
<evidence type="ECO:0000313" key="2">
    <source>
        <dbReference type="EMBL" id="MBW9053151.1"/>
    </source>
</evidence>
<evidence type="ECO:0000256" key="1">
    <source>
        <dbReference type="SAM" id="SignalP"/>
    </source>
</evidence>
<evidence type="ECO:0008006" key="4">
    <source>
        <dbReference type="Google" id="ProtNLM"/>
    </source>
</evidence>
<feature type="signal peptide" evidence="1">
    <location>
        <begin position="1"/>
        <end position="19"/>
    </location>
</feature>
<gene>
    <name evidence="2" type="ORF">JNB85_12045</name>
</gene>